<feature type="transmembrane region" description="Helical" evidence="9">
    <location>
        <begin position="29"/>
        <end position="47"/>
    </location>
</feature>
<dbReference type="Pfam" id="PF07730">
    <property type="entry name" value="HisKA_3"/>
    <property type="match status" value="1"/>
</dbReference>
<dbReference type="GO" id="GO:0005524">
    <property type="term" value="F:ATP binding"/>
    <property type="evidence" value="ECO:0007669"/>
    <property type="project" value="UniProtKB-KW"/>
</dbReference>
<dbReference type="SUPFAM" id="SSF55874">
    <property type="entry name" value="ATPase domain of HSP90 chaperone/DNA topoisomerase II/histidine kinase"/>
    <property type="match status" value="1"/>
</dbReference>
<keyword evidence="14" id="KW-1185">Reference proteome</keyword>
<feature type="domain" description="DUF7134" evidence="12">
    <location>
        <begin position="17"/>
        <end position="176"/>
    </location>
</feature>
<dbReference type="Gene3D" id="3.30.565.10">
    <property type="entry name" value="Histidine kinase-like ATPase, C-terminal domain"/>
    <property type="match status" value="1"/>
</dbReference>
<evidence type="ECO:0000256" key="6">
    <source>
        <dbReference type="ARBA" id="ARBA00022777"/>
    </source>
</evidence>
<dbReference type="Pfam" id="PF23539">
    <property type="entry name" value="DUF7134"/>
    <property type="match status" value="1"/>
</dbReference>
<feature type="domain" description="Signal transduction histidine kinase subgroup 3 dimerisation and phosphoacceptor" evidence="11">
    <location>
        <begin position="194"/>
        <end position="260"/>
    </location>
</feature>
<evidence type="ECO:0000256" key="2">
    <source>
        <dbReference type="ARBA" id="ARBA00012438"/>
    </source>
</evidence>
<keyword evidence="9" id="KW-1133">Transmembrane helix</keyword>
<dbReference type="InterPro" id="IPR050482">
    <property type="entry name" value="Sensor_HK_TwoCompSys"/>
</dbReference>
<proteinExistence type="predicted"/>
<evidence type="ECO:0000256" key="8">
    <source>
        <dbReference type="ARBA" id="ARBA00023012"/>
    </source>
</evidence>
<dbReference type="InterPro" id="IPR036890">
    <property type="entry name" value="HATPase_C_sf"/>
</dbReference>
<evidence type="ECO:0000256" key="7">
    <source>
        <dbReference type="ARBA" id="ARBA00022840"/>
    </source>
</evidence>
<comment type="caution">
    <text evidence="13">The sequence shown here is derived from an EMBL/GenBank/DDBJ whole genome shotgun (WGS) entry which is preliminary data.</text>
</comment>
<comment type="catalytic activity">
    <reaction evidence="1">
        <text>ATP + protein L-histidine = ADP + protein N-phospho-L-histidine.</text>
        <dbReference type="EC" id="2.7.13.3"/>
    </reaction>
</comment>
<dbReference type="EC" id="2.7.13.3" evidence="2"/>
<evidence type="ECO:0000256" key="5">
    <source>
        <dbReference type="ARBA" id="ARBA00022741"/>
    </source>
</evidence>
<protein>
    <recommendedName>
        <fullName evidence="2">histidine kinase</fullName>
        <ecNumber evidence="2">2.7.13.3</ecNumber>
    </recommendedName>
</protein>
<dbReference type="GO" id="GO:0016020">
    <property type="term" value="C:membrane"/>
    <property type="evidence" value="ECO:0007669"/>
    <property type="project" value="InterPro"/>
</dbReference>
<reference evidence="13 14" key="1">
    <citation type="submission" date="2019-07" db="EMBL/GenBank/DDBJ databases">
        <title>Cryptosporangium phraense sp. nov., isolated from plant litter.</title>
        <authorList>
            <person name="Suriyachadkun C."/>
        </authorList>
    </citation>
    <scope>NUCLEOTIDE SEQUENCE [LARGE SCALE GENOMIC DNA]</scope>
    <source>
        <strain evidence="13 14">A-T 5661</strain>
    </source>
</reference>
<keyword evidence="8" id="KW-0902">Two-component regulatory system</keyword>
<evidence type="ECO:0000259" key="12">
    <source>
        <dbReference type="Pfam" id="PF23539"/>
    </source>
</evidence>
<evidence type="ECO:0000313" key="14">
    <source>
        <dbReference type="Proteomes" id="UP000317982"/>
    </source>
</evidence>
<dbReference type="OrthoDB" id="227596at2"/>
<sequence length="399" mass="42052">MTMLPGMIEPGLRPLLDRWRSVDVVVRDAVLVAVLLVIAFAPTSAGLGMDLAEFPDRRALDAFGVVLIVAQCLPLVLRRVAPIPCAVLIVAAIAVHQALAYPRSSASLAVIIALYSLGAYQVRHRRALAIGGAVVYAGIALLLHAAGSPESPFAYVTFFVVLVVFWAAGDWMRRQRDTAEALRRASVESALATERSVIARELHDVVTHHVTAMVVQADAAGFLIDAAPAKAKEGLSTVSGTGRAALTELRHLLQVLDPADGAERQPAVGKLEDLVERTRAMGQPVEWAEHGVPRPTGGGVDLAVYRVVQEALTNAVKYANGRPTAVRVDHGDDRIAVEVATEGSTTMKGGAVRNGRGLTGLKERVSVFGGEFDAGPTADGGFRVRASIPTGPIPAGTDA</sequence>
<dbReference type="InParanoid" id="A0A545AGW6"/>
<keyword evidence="7" id="KW-0067">ATP-binding</keyword>
<gene>
    <name evidence="13" type="ORF">FL583_37540</name>
</gene>
<dbReference type="Gene3D" id="1.20.5.1930">
    <property type="match status" value="1"/>
</dbReference>
<dbReference type="InterPro" id="IPR003594">
    <property type="entry name" value="HATPase_dom"/>
</dbReference>
<dbReference type="Proteomes" id="UP000317982">
    <property type="component" value="Unassembled WGS sequence"/>
</dbReference>
<evidence type="ECO:0000259" key="11">
    <source>
        <dbReference type="Pfam" id="PF07730"/>
    </source>
</evidence>
<keyword evidence="4" id="KW-0808">Transferase</keyword>
<feature type="transmembrane region" description="Helical" evidence="9">
    <location>
        <begin position="59"/>
        <end position="77"/>
    </location>
</feature>
<name>A0A545AGW6_9ACTN</name>
<dbReference type="InterPro" id="IPR055558">
    <property type="entry name" value="DUF7134"/>
</dbReference>
<dbReference type="GO" id="GO:0046983">
    <property type="term" value="F:protein dimerization activity"/>
    <property type="evidence" value="ECO:0007669"/>
    <property type="project" value="InterPro"/>
</dbReference>
<evidence type="ECO:0000256" key="3">
    <source>
        <dbReference type="ARBA" id="ARBA00022553"/>
    </source>
</evidence>
<dbReference type="CDD" id="cd16917">
    <property type="entry name" value="HATPase_UhpB-NarQ-NarX-like"/>
    <property type="match status" value="1"/>
</dbReference>
<organism evidence="13 14">
    <name type="scientific">Cryptosporangium phraense</name>
    <dbReference type="NCBI Taxonomy" id="2593070"/>
    <lineage>
        <taxon>Bacteria</taxon>
        <taxon>Bacillati</taxon>
        <taxon>Actinomycetota</taxon>
        <taxon>Actinomycetes</taxon>
        <taxon>Cryptosporangiales</taxon>
        <taxon>Cryptosporangiaceae</taxon>
        <taxon>Cryptosporangium</taxon>
    </lineage>
</organism>
<keyword evidence="3" id="KW-0597">Phosphoprotein</keyword>
<feature type="domain" description="Histidine kinase/HSP90-like ATPase" evidence="10">
    <location>
        <begin position="302"/>
        <end position="390"/>
    </location>
</feature>
<feature type="transmembrane region" description="Helical" evidence="9">
    <location>
        <begin position="127"/>
        <end position="146"/>
    </location>
</feature>
<evidence type="ECO:0000256" key="4">
    <source>
        <dbReference type="ARBA" id="ARBA00022679"/>
    </source>
</evidence>
<dbReference type="PANTHER" id="PTHR24421:SF10">
    <property type="entry name" value="NITRATE_NITRITE SENSOR PROTEIN NARQ"/>
    <property type="match status" value="1"/>
</dbReference>
<evidence type="ECO:0000256" key="1">
    <source>
        <dbReference type="ARBA" id="ARBA00000085"/>
    </source>
</evidence>
<feature type="transmembrane region" description="Helical" evidence="9">
    <location>
        <begin position="89"/>
        <end position="115"/>
    </location>
</feature>
<keyword evidence="6 13" id="KW-0418">Kinase</keyword>
<dbReference type="PANTHER" id="PTHR24421">
    <property type="entry name" value="NITRATE/NITRITE SENSOR PROTEIN NARX-RELATED"/>
    <property type="match status" value="1"/>
</dbReference>
<keyword evidence="9" id="KW-0472">Membrane</keyword>
<evidence type="ECO:0000259" key="10">
    <source>
        <dbReference type="Pfam" id="PF02518"/>
    </source>
</evidence>
<dbReference type="GO" id="GO:0000155">
    <property type="term" value="F:phosphorelay sensor kinase activity"/>
    <property type="evidence" value="ECO:0007669"/>
    <property type="project" value="InterPro"/>
</dbReference>
<feature type="transmembrane region" description="Helical" evidence="9">
    <location>
        <begin position="152"/>
        <end position="169"/>
    </location>
</feature>
<dbReference type="InterPro" id="IPR011712">
    <property type="entry name" value="Sig_transdc_His_kin_sub3_dim/P"/>
</dbReference>
<dbReference type="Pfam" id="PF02518">
    <property type="entry name" value="HATPase_c"/>
    <property type="match status" value="1"/>
</dbReference>
<dbReference type="AlphaFoldDB" id="A0A545AGW6"/>
<evidence type="ECO:0000256" key="9">
    <source>
        <dbReference type="SAM" id="Phobius"/>
    </source>
</evidence>
<keyword evidence="5" id="KW-0547">Nucleotide-binding</keyword>
<dbReference type="EMBL" id="VIRS01000052">
    <property type="protein sequence ID" value="TQS39915.1"/>
    <property type="molecule type" value="Genomic_DNA"/>
</dbReference>
<keyword evidence="9" id="KW-0812">Transmembrane</keyword>
<evidence type="ECO:0000313" key="13">
    <source>
        <dbReference type="EMBL" id="TQS39915.1"/>
    </source>
</evidence>
<accession>A0A545AGW6</accession>